<feature type="domain" description="4Fe-4S ferredoxin-type" evidence="8">
    <location>
        <begin position="8"/>
        <end position="35"/>
    </location>
</feature>
<dbReference type="PROSITE" id="PS51379">
    <property type="entry name" value="4FE4S_FER_2"/>
    <property type="match status" value="2"/>
</dbReference>
<keyword evidence="6" id="KW-0408">Iron</keyword>
<evidence type="ECO:0000256" key="7">
    <source>
        <dbReference type="ARBA" id="ARBA00023014"/>
    </source>
</evidence>
<dbReference type="Gene3D" id="3.30.70.20">
    <property type="match status" value="1"/>
</dbReference>
<dbReference type="PROSITE" id="PS00198">
    <property type="entry name" value="4FE4S_FER_1"/>
    <property type="match status" value="1"/>
</dbReference>
<keyword evidence="7" id="KW-0411">Iron-sulfur</keyword>
<dbReference type="GO" id="GO:0051539">
    <property type="term" value="F:4 iron, 4 sulfur cluster binding"/>
    <property type="evidence" value="ECO:0007669"/>
    <property type="project" value="UniProtKB-KW"/>
</dbReference>
<evidence type="ECO:0000256" key="3">
    <source>
        <dbReference type="ARBA" id="ARBA00013529"/>
    </source>
</evidence>
<dbReference type="Pfam" id="PF13237">
    <property type="entry name" value="Fer4_10"/>
    <property type="match status" value="1"/>
</dbReference>
<dbReference type="InterPro" id="IPR050157">
    <property type="entry name" value="PSI_iron-sulfur_center"/>
</dbReference>
<feature type="domain" description="4Fe-4S ferredoxin-type" evidence="8">
    <location>
        <begin position="36"/>
        <end position="65"/>
    </location>
</feature>
<dbReference type="Proteomes" id="UP000285981">
    <property type="component" value="Unassembled WGS sequence"/>
</dbReference>
<sequence length="79" mass="8625">MYGILDLKFPHISKKCSGCEACIRLCPSKALTREGNSISLNPSRCSNCGLCSEVCYDKAVTLKDLALKDFESTSVNIFS</sequence>
<reference evidence="9 10" key="1">
    <citation type="submission" date="2018-08" db="EMBL/GenBank/DDBJ databases">
        <title>A genome reference for cultivated species of the human gut microbiota.</title>
        <authorList>
            <person name="Zou Y."/>
            <person name="Xue W."/>
            <person name="Luo G."/>
        </authorList>
    </citation>
    <scope>NUCLEOTIDE SEQUENCE [LARGE SCALE GENOMIC DNA]</scope>
    <source>
        <strain evidence="9 10">AF21-25</strain>
    </source>
</reference>
<name>A0A412KPV3_9FIRM</name>
<dbReference type="AlphaFoldDB" id="A0A412KPV3"/>
<dbReference type="InterPro" id="IPR017900">
    <property type="entry name" value="4Fe4S_Fe_S_CS"/>
</dbReference>
<evidence type="ECO:0000256" key="4">
    <source>
        <dbReference type="ARBA" id="ARBA00022485"/>
    </source>
</evidence>
<keyword evidence="4" id="KW-0004">4Fe-4S</keyword>
<dbReference type="PANTHER" id="PTHR24960:SF79">
    <property type="entry name" value="PHOTOSYSTEM I IRON-SULFUR CENTER"/>
    <property type="match status" value="1"/>
</dbReference>
<dbReference type="InterPro" id="IPR017896">
    <property type="entry name" value="4Fe4S_Fe-S-bd"/>
</dbReference>
<evidence type="ECO:0000256" key="5">
    <source>
        <dbReference type="ARBA" id="ARBA00022723"/>
    </source>
</evidence>
<dbReference type="EMBL" id="QRVU01000024">
    <property type="protein sequence ID" value="RGS70949.1"/>
    <property type="molecule type" value="Genomic_DNA"/>
</dbReference>
<comment type="caution">
    <text evidence="9">The sequence shown here is derived from an EMBL/GenBank/DDBJ whole genome shotgun (WGS) entry which is preliminary data.</text>
</comment>
<evidence type="ECO:0000313" key="9">
    <source>
        <dbReference type="EMBL" id="RGS70949.1"/>
    </source>
</evidence>
<evidence type="ECO:0000256" key="2">
    <source>
        <dbReference type="ARBA" id="ARBA00003532"/>
    </source>
</evidence>
<comment type="cofactor">
    <cofactor evidence="1">
        <name>[4Fe-4S] cluster</name>
        <dbReference type="ChEBI" id="CHEBI:49883"/>
    </cofactor>
</comment>
<protein>
    <recommendedName>
        <fullName evidence="3">Ferredoxin</fullName>
    </recommendedName>
</protein>
<comment type="function">
    <text evidence="2">Ferredoxins are iron-sulfur proteins that transfer electrons in a wide variety of metabolic reactions.</text>
</comment>
<accession>A0A412KPV3</accession>
<proteinExistence type="predicted"/>
<dbReference type="PANTHER" id="PTHR24960">
    <property type="entry name" value="PHOTOSYSTEM I IRON-SULFUR CENTER-RELATED"/>
    <property type="match status" value="1"/>
</dbReference>
<evidence type="ECO:0000256" key="6">
    <source>
        <dbReference type="ARBA" id="ARBA00023004"/>
    </source>
</evidence>
<gene>
    <name evidence="9" type="ORF">DWX78_06300</name>
</gene>
<dbReference type="GO" id="GO:0046872">
    <property type="term" value="F:metal ion binding"/>
    <property type="evidence" value="ECO:0007669"/>
    <property type="project" value="UniProtKB-KW"/>
</dbReference>
<evidence type="ECO:0000256" key="1">
    <source>
        <dbReference type="ARBA" id="ARBA00001966"/>
    </source>
</evidence>
<keyword evidence="5" id="KW-0479">Metal-binding</keyword>
<evidence type="ECO:0000259" key="8">
    <source>
        <dbReference type="PROSITE" id="PS51379"/>
    </source>
</evidence>
<evidence type="ECO:0000313" key="10">
    <source>
        <dbReference type="Proteomes" id="UP000285981"/>
    </source>
</evidence>
<organism evidence="9 10">
    <name type="scientific">Dorea formicigenerans</name>
    <dbReference type="NCBI Taxonomy" id="39486"/>
    <lineage>
        <taxon>Bacteria</taxon>
        <taxon>Bacillati</taxon>
        <taxon>Bacillota</taxon>
        <taxon>Clostridia</taxon>
        <taxon>Lachnospirales</taxon>
        <taxon>Lachnospiraceae</taxon>
        <taxon>Dorea</taxon>
    </lineage>
</organism>
<dbReference type="SUPFAM" id="SSF54862">
    <property type="entry name" value="4Fe-4S ferredoxins"/>
    <property type="match status" value="1"/>
</dbReference>